<reference evidence="12 13" key="1">
    <citation type="journal article" date="2016" name="Nat. Commun.">
        <title>Thousands of microbial genomes shed light on interconnected biogeochemical processes in an aquifer system.</title>
        <authorList>
            <person name="Anantharaman K."/>
            <person name="Brown C.T."/>
            <person name="Hug L.A."/>
            <person name="Sharon I."/>
            <person name="Castelle C.J."/>
            <person name="Probst A.J."/>
            <person name="Thomas B.C."/>
            <person name="Singh A."/>
            <person name="Wilkins M.J."/>
            <person name="Karaoz U."/>
            <person name="Brodie E.L."/>
            <person name="Williams K.H."/>
            <person name="Hubbard S.S."/>
            <person name="Banfield J.F."/>
        </authorList>
    </citation>
    <scope>NUCLEOTIDE SEQUENCE [LARGE SCALE GENOMIC DNA]</scope>
</reference>
<gene>
    <name evidence="12" type="ORF">A3C16_04645</name>
</gene>
<organism evidence="12 13">
    <name type="scientific">Candidatus Sungbacteria bacterium RIFCSPHIGHO2_02_FULL_51_29</name>
    <dbReference type="NCBI Taxonomy" id="1802273"/>
    <lineage>
        <taxon>Bacteria</taxon>
        <taxon>Candidatus Sungiibacteriota</taxon>
    </lineage>
</organism>
<dbReference type="InterPro" id="IPR029001">
    <property type="entry name" value="ITPase-like_fam"/>
</dbReference>
<dbReference type="GO" id="GO:0046872">
    <property type="term" value="F:metal ion binding"/>
    <property type="evidence" value="ECO:0007669"/>
    <property type="project" value="UniProtKB-KW"/>
</dbReference>
<evidence type="ECO:0000256" key="5">
    <source>
        <dbReference type="ARBA" id="ARBA00022801"/>
    </source>
</evidence>
<dbReference type="GO" id="GO:0017111">
    <property type="term" value="F:ribonucleoside triphosphate phosphatase activity"/>
    <property type="evidence" value="ECO:0007669"/>
    <property type="project" value="InterPro"/>
</dbReference>
<name>A0A1G2KP35_9BACT</name>
<feature type="binding site" evidence="10">
    <location>
        <begin position="152"/>
        <end position="155"/>
    </location>
    <ligand>
        <name>substrate</name>
    </ligand>
</feature>
<feature type="active site" description="Proton acceptor" evidence="10">
    <location>
        <position position="70"/>
    </location>
</feature>
<evidence type="ECO:0000256" key="3">
    <source>
        <dbReference type="ARBA" id="ARBA00022723"/>
    </source>
</evidence>
<dbReference type="HAMAP" id="MF_01405">
    <property type="entry name" value="Non_canon_purine_NTPase"/>
    <property type="match status" value="1"/>
</dbReference>
<dbReference type="Pfam" id="PF01725">
    <property type="entry name" value="Ham1p_like"/>
    <property type="match status" value="1"/>
</dbReference>
<comment type="similarity">
    <text evidence="1 10 11">Belongs to the HAM1 NTPase family.</text>
</comment>
<dbReference type="GO" id="GO:0036222">
    <property type="term" value="F:XTP diphosphatase activity"/>
    <property type="evidence" value="ECO:0007669"/>
    <property type="project" value="UniProtKB-UniRule"/>
</dbReference>
<sequence>MKKILLASRNTDKIQEVVAMLKGTDFELVTLDAFPDVPDVGEPALTFEGNAIIKAMIVGRKTEMLTIADDSGIEVDALGGHPGVFSARYASGTNEDRCRKLLKEIANVPEGERGAQFHAVIALFDPVSEKIRTYEGIQRGRLLREFRGGNGFGYDPIFFSDEMGKTNAEMTQEEKNAVSHRGKALRKALEILRELYPV</sequence>
<dbReference type="GO" id="GO:0035870">
    <property type="term" value="F:dITP diphosphatase activity"/>
    <property type="evidence" value="ECO:0007669"/>
    <property type="project" value="UniProtKB-UniRule"/>
</dbReference>
<evidence type="ECO:0000256" key="1">
    <source>
        <dbReference type="ARBA" id="ARBA00008023"/>
    </source>
</evidence>
<dbReference type="GO" id="GO:0000166">
    <property type="term" value="F:nucleotide binding"/>
    <property type="evidence" value="ECO:0007669"/>
    <property type="project" value="UniProtKB-KW"/>
</dbReference>
<feature type="binding site" evidence="10">
    <location>
        <begin position="180"/>
        <end position="181"/>
    </location>
    <ligand>
        <name>substrate</name>
    </ligand>
</feature>
<comment type="catalytic activity">
    <reaction evidence="10">
        <text>ITP + H2O = IMP + diphosphate + H(+)</text>
        <dbReference type="Rhea" id="RHEA:29399"/>
        <dbReference type="ChEBI" id="CHEBI:15377"/>
        <dbReference type="ChEBI" id="CHEBI:15378"/>
        <dbReference type="ChEBI" id="CHEBI:33019"/>
        <dbReference type="ChEBI" id="CHEBI:58053"/>
        <dbReference type="ChEBI" id="CHEBI:61402"/>
        <dbReference type="EC" id="3.6.1.66"/>
    </reaction>
</comment>
<evidence type="ECO:0000256" key="6">
    <source>
        <dbReference type="ARBA" id="ARBA00022842"/>
    </source>
</evidence>
<feature type="binding site" evidence="10">
    <location>
        <position position="70"/>
    </location>
    <ligand>
        <name>Mg(2+)</name>
        <dbReference type="ChEBI" id="CHEBI:18420"/>
    </ligand>
</feature>
<dbReference type="InterPro" id="IPR020922">
    <property type="entry name" value="dITP/XTP_pyrophosphatase"/>
</dbReference>
<dbReference type="PANTHER" id="PTHR11067">
    <property type="entry name" value="INOSINE TRIPHOSPHATE PYROPHOSPHATASE/HAM1 PROTEIN"/>
    <property type="match status" value="1"/>
</dbReference>
<accession>A0A1G2KP35</accession>
<dbReference type="GO" id="GO:0036220">
    <property type="term" value="F:ITP diphosphatase activity"/>
    <property type="evidence" value="ECO:0007669"/>
    <property type="project" value="UniProtKB-UniRule"/>
</dbReference>
<keyword evidence="5 10" id="KW-0378">Hydrolase</keyword>
<dbReference type="Gene3D" id="3.90.950.10">
    <property type="match status" value="1"/>
</dbReference>
<dbReference type="SUPFAM" id="SSF52972">
    <property type="entry name" value="ITPase-like"/>
    <property type="match status" value="1"/>
</dbReference>
<comment type="catalytic activity">
    <reaction evidence="9 10">
        <text>XTP + H2O = XMP + diphosphate + H(+)</text>
        <dbReference type="Rhea" id="RHEA:28610"/>
        <dbReference type="ChEBI" id="CHEBI:15377"/>
        <dbReference type="ChEBI" id="CHEBI:15378"/>
        <dbReference type="ChEBI" id="CHEBI:33019"/>
        <dbReference type="ChEBI" id="CHEBI:57464"/>
        <dbReference type="ChEBI" id="CHEBI:61314"/>
        <dbReference type="EC" id="3.6.1.66"/>
    </reaction>
</comment>
<evidence type="ECO:0000313" key="13">
    <source>
        <dbReference type="Proteomes" id="UP000177811"/>
    </source>
</evidence>
<dbReference type="Proteomes" id="UP000177811">
    <property type="component" value="Unassembled WGS sequence"/>
</dbReference>
<evidence type="ECO:0000256" key="7">
    <source>
        <dbReference type="ARBA" id="ARBA00023080"/>
    </source>
</evidence>
<keyword evidence="3 10" id="KW-0479">Metal-binding</keyword>
<keyword evidence="6 10" id="KW-0460">Magnesium</keyword>
<evidence type="ECO:0000256" key="10">
    <source>
        <dbReference type="HAMAP-Rule" id="MF_01405"/>
    </source>
</evidence>
<evidence type="ECO:0000256" key="4">
    <source>
        <dbReference type="ARBA" id="ARBA00022741"/>
    </source>
</evidence>
<comment type="function">
    <text evidence="10">Pyrophosphatase that catalyzes the hydrolysis of nucleoside triphosphates to their monophosphate derivatives, with a high preference for the non-canonical purine nucleotides XTP (xanthosine triphosphate), dITP (deoxyinosine triphosphate) and ITP. Seems to function as a house-cleaning enzyme that removes non-canonical purine nucleotides from the nucleotide pool, thus preventing their incorporation into DNA/RNA and avoiding chromosomal lesions.</text>
</comment>
<dbReference type="CDD" id="cd00515">
    <property type="entry name" value="HAM1"/>
    <property type="match status" value="1"/>
</dbReference>
<comment type="subunit">
    <text evidence="2 10">Homodimer.</text>
</comment>
<keyword evidence="7 10" id="KW-0546">Nucleotide metabolism</keyword>
<keyword evidence="4 10" id="KW-0547">Nucleotide-binding</keyword>
<comment type="cofactor">
    <cofactor evidence="10">
        <name>Mg(2+)</name>
        <dbReference type="ChEBI" id="CHEBI:18420"/>
    </cofactor>
    <text evidence="10">Binds 1 Mg(2+) ion per subunit.</text>
</comment>
<comment type="catalytic activity">
    <reaction evidence="8 10">
        <text>dITP + H2O = dIMP + diphosphate + H(+)</text>
        <dbReference type="Rhea" id="RHEA:28342"/>
        <dbReference type="ChEBI" id="CHEBI:15377"/>
        <dbReference type="ChEBI" id="CHEBI:15378"/>
        <dbReference type="ChEBI" id="CHEBI:33019"/>
        <dbReference type="ChEBI" id="CHEBI:61194"/>
        <dbReference type="ChEBI" id="CHEBI:61382"/>
        <dbReference type="EC" id="3.6.1.66"/>
    </reaction>
</comment>
<dbReference type="GO" id="GO:0005829">
    <property type="term" value="C:cytosol"/>
    <property type="evidence" value="ECO:0007669"/>
    <property type="project" value="TreeGrafter"/>
</dbReference>
<comment type="caution">
    <text evidence="12">The sequence shown here is derived from an EMBL/GenBank/DDBJ whole genome shotgun (WGS) entry which is preliminary data.</text>
</comment>
<dbReference type="AlphaFoldDB" id="A0A1G2KP35"/>
<dbReference type="InterPro" id="IPR002637">
    <property type="entry name" value="RdgB/HAM1"/>
</dbReference>
<dbReference type="FunFam" id="3.90.950.10:FF:000001">
    <property type="entry name" value="dITP/XTP pyrophosphatase"/>
    <property type="match status" value="1"/>
</dbReference>
<dbReference type="EMBL" id="MHQL01000069">
    <property type="protein sequence ID" value="OHA01177.1"/>
    <property type="molecule type" value="Genomic_DNA"/>
</dbReference>
<dbReference type="PANTHER" id="PTHR11067:SF9">
    <property type="entry name" value="INOSINE TRIPHOSPHATE PYROPHOSPHATASE"/>
    <property type="match status" value="1"/>
</dbReference>
<evidence type="ECO:0000256" key="11">
    <source>
        <dbReference type="RuleBase" id="RU003781"/>
    </source>
</evidence>
<protein>
    <recommendedName>
        <fullName evidence="10">dITP/XTP pyrophosphatase</fullName>
        <ecNumber evidence="10">3.6.1.66</ecNumber>
    </recommendedName>
    <alternativeName>
        <fullName evidence="10">Non-canonical purine NTP pyrophosphatase</fullName>
    </alternativeName>
    <alternativeName>
        <fullName evidence="10">Non-standard purine NTP pyrophosphatase</fullName>
    </alternativeName>
    <alternativeName>
        <fullName evidence="10">Nucleoside-triphosphate diphosphatase</fullName>
    </alternativeName>
    <alternativeName>
        <fullName evidence="10">Nucleoside-triphosphate pyrophosphatase</fullName>
        <shortName evidence="10">NTPase</shortName>
    </alternativeName>
</protein>
<evidence type="ECO:0000313" key="12">
    <source>
        <dbReference type="EMBL" id="OHA01177.1"/>
    </source>
</evidence>
<comment type="caution">
    <text evidence="10">Lacks conserved residue(s) required for the propagation of feature annotation.</text>
</comment>
<feature type="binding site" evidence="10">
    <location>
        <position position="175"/>
    </location>
    <ligand>
        <name>substrate</name>
    </ligand>
</feature>
<dbReference type="GO" id="GO:0009117">
    <property type="term" value="P:nucleotide metabolic process"/>
    <property type="evidence" value="ECO:0007669"/>
    <property type="project" value="UniProtKB-KW"/>
</dbReference>
<feature type="binding site" evidence="10">
    <location>
        <begin position="8"/>
        <end position="13"/>
    </location>
    <ligand>
        <name>substrate</name>
    </ligand>
</feature>
<evidence type="ECO:0000256" key="8">
    <source>
        <dbReference type="ARBA" id="ARBA00051875"/>
    </source>
</evidence>
<feature type="binding site" evidence="10">
    <location>
        <position position="71"/>
    </location>
    <ligand>
        <name>substrate</name>
    </ligand>
</feature>
<dbReference type="NCBIfam" id="TIGR00042">
    <property type="entry name" value="RdgB/HAM1 family non-canonical purine NTP pyrophosphatase"/>
    <property type="match status" value="1"/>
</dbReference>
<proteinExistence type="inferred from homology"/>
<dbReference type="GO" id="GO:0009146">
    <property type="term" value="P:purine nucleoside triphosphate catabolic process"/>
    <property type="evidence" value="ECO:0007669"/>
    <property type="project" value="UniProtKB-UniRule"/>
</dbReference>
<evidence type="ECO:0000256" key="9">
    <source>
        <dbReference type="ARBA" id="ARBA00052017"/>
    </source>
</evidence>
<dbReference type="EC" id="3.6.1.66" evidence="10"/>
<evidence type="ECO:0000256" key="2">
    <source>
        <dbReference type="ARBA" id="ARBA00011738"/>
    </source>
</evidence>